<dbReference type="Gene3D" id="3.40.50.1110">
    <property type="entry name" value="SGNH hydrolase"/>
    <property type="match status" value="1"/>
</dbReference>
<evidence type="ECO:0000256" key="1">
    <source>
        <dbReference type="SAM" id="MobiDB-lite"/>
    </source>
</evidence>
<feature type="region of interest" description="Disordered" evidence="1">
    <location>
        <begin position="100"/>
        <end position="133"/>
    </location>
</feature>
<protein>
    <submittedName>
        <fullName evidence="2">SGNH/GDSL hydrolase family protein</fullName>
    </submittedName>
</protein>
<sequence length="157" mass="16823">MNAISPPRWALAGLLALTLLIPSWAGAEPTFKRIVVFGTSLSDPGNAFALAGHQSTLPYANLDELLIPDAPYARGGHHFSNGATWIEQLARPLGLAEDAGRAFRDPTSTASNFAVGGTRARDTGSRTENGTDRKWDRFIYAEHALKSPPLPQGKTAQ</sequence>
<dbReference type="Pfam" id="PF00657">
    <property type="entry name" value="Lipase_GDSL"/>
    <property type="match status" value="1"/>
</dbReference>
<dbReference type="InterPro" id="IPR036514">
    <property type="entry name" value="SGNH_hydro_sf"/>
</dbReference>
<proteinExistence type="predicted"/>
<evidence type="ECO:0000313" key="2">
    <source>
        <dbReference type="EMBL" id="MEX6500719.1"/>
    </source>
</evidence>
<name>A0ABV3YNM3_9PSED</name>
<dbReference type="GO" id="GO:0016787">
    <property type="term" value="F:hydrolase activity"/>
    <property type="evidence" value="ECO:0007669"/>
    <property type="project" value="UniProtKB-KW"/>
</dbReference>
<dbReference type="EMBL" id="JBFTEG010000001">
    <property type="protein sequence ID" value="MEX6500719.1"/>
    <property type="molecule type" value="Genomic_DNA"/>
</dbReference>
<evidence type="ECO:0000313" key="3">
    <source>
        <dbReference type="Proteomes" id="UP001560296"/>
    </source>
</evidence>
<dbReference type="RefSeq" id="WP_369285636.1">
    <property type="nucleotide sequence ID" value="NZ_JBFTEG010000001.1"/>
</dbReference>
<dbReference type="InterPro" id="IPR001087">
    <property type="entry name" value="GDSL"/>
</dbReference>
<comment type="caution">
    <text evidence="2">The sequence shown here is derived from an EMBL/GenBank/DDBJ whole genome shotgun (WGS) entry which is preliminary data.</text>
</comment>
<reference evidence="2 3" key="1">
    <citation type="submission" date="2024-07" db="EMBL/GenBank/DDBJ databases">
        <authorList>
            <person name="Li M."/>
        </authorList>
    </citation>
    <scope>NUCLEOTIDE SEQUENCE [LARGE SCALE GENOMIC DNA]</scope>
    <source>
        <strain evidence="2 3">25A3E</strain>
    </source>
</reference>
<gene>
    <name evidence="2" type="ORF">AB5S05_01475</name>
</gene>
<organism evidence="2 3">
    <name type="scientific">Pseudomonas zhanjiangensis</name>
    <dbReference type="NCBI Taxonomy" id="3239015"/>
    <lineage>
        <taxon>Bacteria</taxon>
        <taxon>Pseudomonadati</taxon>
        <taxon>Pseudomonadota</taxon>
        <taxon>Gammaproteobacteria</taxon>
        <taxon>Pseudomonadales</taxon>
        <taxon>Pseudomonadaceae</taxon>
        <taxon>Pseudomonas</taxon>
    </lineage>
</organism>
<feature type="compositionally biased region" description="Basic and acidic residues" evidence="1">
    <location>
        <begin position="119"/>
        <end position="133"/>
    </location>
</feature>
<accession>A0ABV3YNM3</accession>
<keyword evidence="3" id="KW-1185">Reference proteome</keyword>
<keyword evidence="2" id="KW-0378">Hydrolase</keyword>
<dbReference type="Proteomes" id="UP001560296">
    <property type="component" value="Unassembled WGS sequence"/>
</dbReference>